<dbReference type="AlphaFoldDB" id="A0A6I6JJQ8"/>
<dbReference type="RefSeq" id="WP_158862720.1">
    <property type="nucleotide sequence ID" value="NZ_CP046401.1"/>
</dbReference>
<dbReference type="Pfam" id="PF08915">
    <property type="entry name" value="tRNA-Thr_ED"/>
    <property type="match status" value="1"/>
</dbReference>
<dbReference type="Proteomes" id="UP000428260">
    <property type="component" value="Chromosome"/>
</dbReference>
<dbReference type="GO" id="GO:0008270">
    <property type="term" value="F:zinc ion binding"/>
    <property type="evidence" value="ECO:0007669"/>
    <property type="project" value="InterPro"/>
</dbReference>
<name>A0A6I6JJQ8_9BACT</name>
<gene>
    <name evidence="2" type="ORF">GM418_02230</name>
</gene>
<evidence type="ECO:0000313" key="3">
    <source>
        <dbReference type="Proteomes" id="UP000428260"/>
    </source>
</evidence>
<accession>A0A6I6JJQ8</accession>
<dbReference type="GO" id="GO:0005524">
    <property type="term" value="F:ATP binding"/>
    <property type="evidence" value="ECO:0007669"/>
    <property type="project" value="InterPro"/>
</dbReference>
<dbReference type="EMBL" id="CP046401">
    <property type="protein sequence ID" value="QGY42511.1"/>
    <property type="molecule type" value="Genomic_DNA"/>
</dbReference>
<reference evidence="2 3" key="1">
    <citation type="submission" date="2019-11" db="EMBL/GenBank/DDBJ databases">
        <authorList>
            <person name="Zheng R.K."/>
            <person name="Sun C.M."/>
        </authorList>
    </citation>
    <scope>NUCLEOTIDE SEQUENCE [LARGE SCALE GENOMIC DNA]</scope>
    <source>
        <strain evidence="2 3">WC007</strain>
    </source>
</reference>
<sequence length="137" mass="15726">MKVLVMYVDEFGYTPAQKNLESAEEITEGAVFTDSILAFIQVEENDEENDVKSREKKLVNHLKWTARKNNCKKVILHSFAHLSESKASVEFTKQIFDEAEKRLQNAEFETAQTPFGYFLDLSIKAPGYSLARIWTSL</sequence>
<dbReference type="KEGG" id="mcos:GM418_02230"/>
<dbReference type="GO" id="GO:0004829">
    <property type="term" value="F:threonine-tRNA ligase activity"/>
    <property type="evidence" value="ECO:0007669"/>
    <property type="project" value="InterPro"/>
</dbReference>
<dbReference type="Gene3D" id="3.50.80.10">
    <property type="entry name" value="D-tyrosyl-tRNA(Tyr) deacylase"/>
    <property type="match status" value="1"/>
</dbReference>
<dbReference type="InterPro" id="IPR015011">
    <property type="entry name" value="Threonyl-tRNA_syn_edit_dom_arc"/>
</dbReference>
<proteinExistence type="predicted"/>
<keyword evidence="3" id="KW-1185">Reference proteome</keyword>
<organism evidence="2 3">
    <name type="scientific">Maribellus comscasis</name>
    <dbReference type="NCBI Taxonomy" id="2681766"/>
    <lineage>
        <taxon>Bacteria</taxon>
        <taxon>Pseudomonadati</taxon>
        <taxon>Bacteroidota</taxon>
        <taxon>Bacteroidia</taxon>
        <taxon>Marinilabiliales</taxon>
        <taxon>Prolixibacteraceae</taxon>
        <taxon>Maribellus</taxon>
    </lineage>
</organism>
<evidence type="ECO:0000259" key="1">
    <source>
        <dbReference type="Pfam" id="PF08915"/>
    </source>
</evidence>
<feature type="domain" description="Threonyl-tRNA synthetase editing" evidence="1">
    <location>
        <begin position="1"/>
        <end position="135"/>
    </location>
</feature>
<evidence type="ECO:0000313" key="2">
    <source>
        <dbReference type="EMBL" id="QGY42511.1"/>
    </source>
</evidence>
<dbReference type="GO" id="GO:0005737">
    <property type="term" value="C:cytoplasm"/>
    <property type="evidence" value="ECO:0007669"/>
    <property type="project" value="InterPro"/>
</dbReference>
<dbReference type="InterPro" id="IPR023509">
    <property type="entry name" value="DTD-like_sf"/>
</dbReference>
<protein>
    <recommendedName>
        <fullName evidence="1">Threonyl-tRNA synthetase editing domain-containing protein</fullName>
    </recommendedName>
</protein>